<dbReference type="Proteomes" id="UP000516862">
    <property type="component" value="Chromosome"/>
</dbReference>
<reference evidence="1 2" key="2">
    <citation type="submission" date="2020-09" db="EMBL/GenBank/DDBJ databases">
        <authorList>
            <person name="Chen F.-J."/>
            <person name="Lee Y.-T."/>
        </authorList>
    </citation>
    <scope>NUCLEOTIDE SEQUENCE [LARGE SCALE GENOMIC DNA]</scope>
    <source>
        <strain evidence="1 2">AS73</strain>
    </source>
</reference>
<proteinExistence type="predicted"/>
<dbReference type="RefSeq" id="WP_151684695.1">
    <property type="nucleotide sequence ID" value="NZ_BKEE01000019.1"/>
</dbReference>
<dbReference type="AlphaFoldDB" id="A0A7H2PNT5"/>
<reference evidence="2" key="1">
    <citation type="submission" date="2020-09" db="EMBL/GenBank/DDBJ databases">
        <title>Clinical and molecular characterization of Acinetobacter seifertii in Taiwan.</title>
        <authorList>
            <person name="Li L.-H."/>
            <person name="Yang Y.-S."/>
            <person name="Sun J.-R."/>
            <person name="Huang T.-W."/>
            <person name="Huang W.-C."/>
            <person name="Wang Y.-C."/>
            <person name="Kuo T.-H."/>
            <person name="Kuo S.-C."/>
            <person name="Chen T.-L."/>
        </authorList>
    </citation>
    <scope>NUCLEOTIDE SEQUENCE [LARGE SCALE GENOMIC DNA]</scope>
    <source>
        <strain evidence="2">AS73</strain>
    </source>
</reference>
<dbReference type="EMBL" id="CP061561">
    <property type="protein sequence ID" value="QNX04518.1"/>
    <property type="molecule type" value="Genomic_DNA"/>
</dbReference>
<name>A0A7H2PNT5_9GAMM</name>
<gene>
    <name evidence="1" type="ORF">IC796_14335</name>
</gene>
<accession>A0A7H2PNT5</accession>
<protein>
    <recommendedName>
        <fullName evidence="3">Restriction endonuclease</fullName>
    </recommendedName>
</protein>
<organism evidence="1 2">
    <name type="scientific">Acinetobacter seifertii</name>
    <dbReference type="NCBI Taxonomy" id="1530123"/>
    <lineage>
        <taxon>Bacteria</taxon>
        <taxon>Pseudomonadati</taxon>
        <taxon>Pseudomonadota</taxon>
        <taxon>Gammaproteobacteria</taxon>
        <taxon>Moraxellales</taxon>
        <taxon>Moraxellaceae</taxon>
        <taxon>Acinetobacter</taxon>
        <taxon>Acinetobacter calcoaceticus/baumannii complex</taxon>
    </lineage>
</organism>
<evidence type="ECO:0000313" key="2">
    <source>
        <dbReference type="Proteomes" id="UP000516862"/>
    </source>
</evidence>
<sequence>MTKFDSGNFHSHPLVQQFTNIVYVDSHEEFLLLLEEKLVEISNKISASSKKKSVIVNYEELLKFGQSHVTTPKEFKRYKDLLEKTLEDDISTQISHMLEEAGFLSSHEPDHNGHVDLLVQSQNKKFKWLGEAKLYDGNKYHQKGLYQLIDDYSLGTQNESGGVLIYLNSTQYTVKEVILSWEAYLKELSKDPVNRLKNFSSEFKEGTSAIFYSNHEHHRSGDPYRIRHCCLDIRINF</sequence>
<evidence type="ECO:0008006" key="3">
    <source>
        <dbReference type="Google" id="ProtNLM"/>
    </source>
</evidence>
<evidence type="ECO:0000313" key="1">
    <source>
        <dbReference type="EMBL" id="QNX04518.1"/>
    </source>
</evidence>